<dbReference type="Gene3D" id="2.60.220.50">
    <property type="match status" value="1"/>
</dbReference>
<keyword evidence="10" id="KW-0325">Glycoprotein</keyword>
<dbReference type="GO" id="GO:0007189">
    <property type="term" value="P:adenylate cyclase-activating G protein-coupled receptor signaling pathway"/>
    <property type="evidence" value="ECO:0007669"/>
    <property type="project" value="TreeGrafter"/>
</dbReference>
<comment type="caution">
    <text evidence="18">The sequence shown here is derived from an EMBL/GenBank/DDBJ whole genome shotgun (WGS) entry which is preliminary data.</text>
</comment>
<keyword evidence="7 13" id="KW-0472">Membrane</keyword>
<dbReference type="OrthoDB" id="10052455at2759"/>
<feature type="compositionally biased region" description="Polar residues" evidence="12">
    <location>
        <begin position="2870"/>
        <end position="2885"/>
    </location>
</feature>
<dbReference type="SUPFAM" id="SSF81321">
    <property type="entry name" value="Family A G protein-coupled receptor-like"/>
    <property type="match status" value="1"/>
</dbReference>
<dbReference type="InterPro" id="IPR007110">
    <property type="entry name" value="Ig-like_dom"/>
</dbReference>
<keyword evidence="6" id="KW-0297">G-protein coupled receptor</keyword>
<dbReference type="Pfam" id="PF01825">
    <property type="entry name" value="GPS"/>
    <property type="match status" value="1"/>
</dbReference>
<dbReference type="Gene3D" id="1.20.1070.10">
    <property type="entry name" value="Rhodopsin 7-helix transmembrane proteins"/>
    <property type="match status" value="1"/>
</dbReference>
<dbReference type="InterPro" id="IPR013783">
    <property type="entry name" value="Ig-like_fold"/>
</dbReference>
<accession>A0A812AV70</accession>
<comment type="subcellular location">
    <subcellularLocation>
        <location evidence="1">Cell membrane</location>
        <topology evidence="1">Multi-pass membrane protein</topology>
    </subcellularLocation>
</comment>
<feature type="domain" description="GAIN-B" evidence="14">
    <location>
        <begin position="2436"/>
        <end position="2605"/>
    </location>
</feature>
<evidence type="ECO:0000256" key="9">
    <source>
        <dbReference type="ARBA" id="ARBA00023170"/>
    </source>
</evidence>
<dbReference type="GO" id="GO:0005886">
    <property type="term" value="C:plasma membrane"/>
    <property type="evidence" value="ECO:0007669"/>
    <property type="project" value="UniProtKB-SubCell"/>
</dbReference>
<dbReference type="InterPro" id="IPR032471">
    <property type="entry name" value="AGRL2-4_GAIN_subdom_A"/>
</dbReference>
<dbReference type="Pfam" id="PF16489">
    <property type="entry name" value="GAIN"/>
    <property type="match status" value="1"/>
</dbReference>
<evidence type="ECO:0000256" key="2">
    <source>
        <dbReference type="ARBA" id="ARBA00007343"/>
    </source>
</evidence>
<feature type="domain" description="Ig-like" evidence="17">
    <location>
        <begin position="2091"/>
        <end position="2183"/>
    </location>
</feature>
<reference evidence="18" key="1">
    <citation type="submission" date="2021-01" db="EMBL/GenBank/DDBJ databases">
        <authorList>
            <person name="Li R."/>
            <person name="Bekaert M."/>
        </authorList>
    </citation>
    <scope>NUCLEOTIDE SEQUENCE</scope>
    <source>
        <strain evidence="18">Farmed</strain>
    </source>
</reference>
<dbReference type="PROSITE" id="PS50227">
    <property type="entry name" value="G_PROTEIN_RECEP_F2_3"/>
    <property type="match status" value="1"/>
</dbReference>
<dbReference type="SUPFAM" id="SSF111418">
    <property type="entry name" value="Hormone receptor domain"/>
    <property type="match status" value="1"/>
</dbReference>
<dbReference type="Pfam" id="PF00002">
    <property type="entry name" value="7tm_2"/>
    <property type="match status" value="1"/>
</dbReference>
<dbReference type="PRINTS" id="PR00249">
    <property type="entry name" value="GPCRSECRETIN"/>
</dbReference>
<gene>
    <name evidence="18" type="ORF">SPHA_5627</name>
</gene>
<keyword evidence="9" id="KW-0675">Receptor</keyword>
<dbReference type="Proteomes" id="UP000597762">
    <property type="component" value="Unassembled WGS sequence"/>
</dbReference>
<evidence type="ECO:0000256" key="6">
    <source>
        <dbReference type="ARBA" id="ARBA00023040"/>
    </source>
</evidence>
<feature type="transmembrane region" description="Helical" evidence="13">
    <location>
        <begin position="2689"/>
        <end position="2714"/>
    </location>
</feature>
<dbReference type="InterPro" id="IPR057244">
    <property type="entry name" value="GAIN_B"/>
</dbReference>
<evidence type="ECO:0000256" key="7">
    <source>
        <dbReference type="ARBA" id="ARBA00023136"/>
    </source>
</evidence>
<dbReference type="EMBL" id="CAHIKZ030000185">
    <property type="protein sequence ID" value="CAE1158573.1"/>
    <property type="molecule type" value="Genomic_DNA"/>
</dbReference>
<feature type="region of interest" description="Disordered" evidence="12">
    <location>
        <begin position="2870"/>
        <end position="2912"/>
    </location>
</feature>
<dbReference type="PANTHER" id="PTHR45813">
    <property type="entry name" value="IG-LIKE DOMAIN-CONTAINING PROTEIN"/>
    <property type="match status" value="1"/>
</dbReference>
<dbReference type="PROSITE" id="PS50221">
    <property type="entry name" value="GAIN_B"/>
    <property type="match status" value="1"/>
</dbReference>
<sequence>MFSNFRNLLEMATRIGLFLVIILISFVKNAQSQAALYNLKTYGCKGLYKFGPKVTEVIFRNSLNGTVYSSRSSTAVVTIPANSSVPLAITVINSTYSFRGNALQNSSEICCSDNVINSTNCYTFNLTCPNKCLVSNWPNYTGFYKTSKCNNCLCQYCYIGRKSGWQQLILPLNNHSHLLEIPLVPVDKNTTEIILPFNKIQITYRLPLLSNTVNLLPLPQDDPLQRYFTIVPVKGTFDIKRKLNLTLPPNGEIRLYFQPKSLNENTISVMEYKIMWYSQIICNLHSLYVSFLSDPILELKCLQGIRKPIIYNVSSSGLQMMGNRMYIKDLTVRGKISFTLSAVYAGIPDSAYRRTITANMTASASLLTVYGCKAYFNFKVLNYTELSLYILKSRTHSVFSNGTNSHIINLRPNETTTFVLDLKDQNLTFIATATSSEICCNETVATMNTSLCFIIGLTCPGSCEVSQWPTNENFHKLSKCENCVCRYCYTGFKVGMEQLLIPLNSSTHMVSVKIPDFNITVNKIIRPRNGFFTTIPIGPFVSAFSVLPNASYDRYFHLNYVKNSYSLQLKDNISFPSSGYLKIHLYPAQINSVIIRNIVWFTPVLCNVSHLQVRYMNDPFVEMDCENPEQLPIVFNLSSPILQIKNNSVYLQDLTAKRYTSFSLTAMYASQPYSLTTIKNIPVPTVLTNLSLLTVYGCKAVFNLSVLNYNELILYNSKIGMLKYADKISRTINLRPNGTYRIGLYISDQSMPYLATATSSGVCCNDTKVKLENCFTFTLTCPNNCTVSNWPIYRNFYKASDCNSCICQYCYVGNVSTFYQFMLPMKWSIHLIQFYAERIEQTSIKVIRPRREFLKLFQLPNSTFLNLSPFPRHGLLERYFLIQSSGYHFLQPKSNLTLPPNGHIQIYFQPISYKSKYVKIISYDVTWFSPINCNVTKVDAKYRNDPLLHLNCKNTLQKTIMYNISNSIFQVRGNSIYLKDLRVSGSFYFSITAMYEGMSESATTINVSLTLEDQAFEYPFLFFYGCELVFQFRYLNYSKLIFSSQQLGLNISITPNSPEKFYLPPNETIEFVLQVNDDTVYTLTEVSPDVCCDFSSKTYLQNLCYKLNLTCPDACAVSAWPNSKYFYKFSKCSGCECSYCFTGSPRYEEMYIPMKSSPYRLTIFQNKITKNTIVKTIRRWALRSNFTFPLFTRFSSPLPIPLGSIFEKHLTLSYNNSAATISSKQGIKIPENGQFKLYFTHNTFVNNTSLDEYEITWYDPLKCRPIFPRRVYLNDPLFYLNCFNAIRRPIIYNISDSNFWMKKNVVYVKNLTTSGYFNLYITAMFSGLYDSAATFNVSFILKENSSIIQDYGCKTLINMTFLKPGQEYDIISNQSIHGSFVPYIEFPPNKTNMWYIYWKEQNMKLAFKTKSPEICCNETTRVTQGICYTIQFPCEGPCALVTWPVFPDVYKTVNCGQCSCQYCYNASWAWQHVWEFQLKSSKYLLTFYTGPMKKIVRKLKIPWNRVRTRFKLAASLEILPLPWNSHFTVYKNLESEVIIQPMANKTLPRDGHQQIYLQTQETKSLIQYDIMWYSSVSCIPDFYKRKNPNFPLVMMNCVNPLKIPIVFHLKNNKTFQMIDNYVYLRELTANGTFNISITAMYKDMVESVTTINFPLTLNGLSFLQVFGCQAVVRKSPNIPFSDYQFLNVSIPELGYYKYLSSSQAIHLINLPRNKTIVFYLNLDNQNLTFTFIAKTPKYCCSENITYHEAYSCYTLRLKCDDSCSGIYPETHNFFVIPGPTKCSSVYCYRGGAAKNFAMNVPLKTTKLFYIVKMPATSRRNETVQFLLEWQKTPLMLPSIKNSKIWSKKYNPYFNISSDGYLFLLPNQPSPPEGSFNFTVSLGNFTFVQMPLVWGNFTFGQMSPVWGNFTFGQMSPVWGNFTFGQISLNLVDYHVYAFKHVRCSVVKLGDNGKMFPLAVRKFNCINALNVKLNTTVDNSRFYMMDTTLYMKLPPLINTTVIVSVMYNTLNESVSTYPVKFTLKQYFISMSYYGNMYDKVSLFVLHNMTNVEKLSYRPGKIMEALIKTTHIKSVKTTLENKITGFKILEYFTPVGQLFITKLTAVQDNKNRYTFTCHTNSTLKDLTYEWYWNDEQVLRGLSSSMQNGNSIGTIVFSELNVKDSGNVTCHVKGKNFIPYTLTKSVKMKDFPLVELNASSRIIQTDKPVTVACNLFQAYNSSKLVFKVNNQQQEKRKVTLFKESTVSCYGVSAVGQGEVKTLQIFMAVGKKLCPAGTYGGIDWPKTVAGSTANATCIKEYSGTVSRLCSKNGIWGVPNNSSCVKKSILDAKSTLGRISIGIGGNFDEAVENLANATKGPIEAEDISETINALDIASIITNKSKEVSKKEVKNFVNVVNNLVKDDTKTAWTKLEEKNQLTASSILKKVEDFGNIASQKINETVTVSTKNLVIEIEKVAVTKNIQFPTPNKTRPKWVEESKSEVFVPSSILKDKFNVNDSVSMNAVIFRNMKDLLPKSNETNNIVNSYILAISLGKTLENLSENISLTFSHLSQLYQESSCNFWDFSKNPNLGGSWSGRGCTVASSNSTYTICSCDHLTNFAILMNPVSHSSNKVLGIITKVGCSISIVALILTIIIYAISWKYVTSQDVTKSQSVLLMNLCVSLIIAYLIFLTLVEGPREKNACIAIAALLQYFFLVVFFTMLAEGIDMAIALTVVFAAKFSRLPWLLLSSWLGPAIIVGISLISTQTKGFGNDVFCWLTPEDNVIWAFIVPALIIIVINIICVALIVKSLLSAYCMLRQSIKQRLRTGARAIGILTPLLGFTWIFGVLAVNENLKVFEYLFTVASSLQGLFIFITYCVFNNQIQRGFWKRRKPTSQATLKPSTQSTSGTKLSELSNSKNKSYFSDDSLRESSEIQSDTTTYDEYRYSNTPLRYSDNGLRRPITPYYLNSSLKTTLNSVTVKL</sequence>
<evidence type="ECO:0000259" key="15">
    <source>
        <dbReference type="PROSITE" id="PS50227"/>
    </source>
</evidence>
<protein>
    <submittedName>
        <fullName evidence="18">Uncharacterized protein</fullName>
    </submittedName>
</protein>
<comment type="similarity">
    <text evidence="2">Belongs to the G-protein coupled receptor 2 family. Adhesion G-protein coupled receptor (ADGR) subfamily.</text>
</comment>
<evidence type="ECO:0000256" key="3">
    <source>
        <dbReference type="ARBA" id="ARBA00022475"/>
    </source>
</evidence>
<dbReference type="InterPro" id="IPR036445">
    <property type="entry name" value="GPCR_2_extracell_dom_sf"/>
</dbReference>
<evidence type="ECO:0000313" key="19">
    <source>
        <dbReference type="Proteomes" id="UP000597762"/>
    </source>
</evidence>
<evidence type="ECO:0000256" key="11">
    <source>
        <dbReference type="ARBA" id="ARBA00023224"/>
    </source>
</evidence>
<feature type="transmembrane region" description="Helical" evidence="13">
    <location>
        <begin position="2760"/>
        <end position="2783"/>
    </location>
</feature>
<dbReference type="InterPro" id="IPR046338">
    <property type="entry name" value="GAIN_dom_sf"/>
</dbReference>
<dbReference type="SUPFAM" id="SSF48726">
    <property type="entry name" value="Immunoglobulin"/>
    <property type="match status" value="1"/>
</dbReference>
<dbReference type="Gene3D" id="4.10.1240.10">
    <property type="entry name" value="GPCR, family 2, extracellular hormone receptor domain"/>
    <property type="match status" value="1"/>
</dbReference>
<evidence type="ECO:0000256" key="13">
    <source>
        <dbReference type="SAM" id="Phobius"/>
    </source>
</evidence>
<feature type="domain" description="G-protein coupled receptors family 2 profile 2" evidence="16">
    <location>
        <begin position="2610"/>
        <end position="2856"/>
    </location>
</feature>
<dbReference type="InterPro" id="IPR036179">
    <property type="entry name" value="Ig-like_dom_sf"/>
</dbReference>
<dbReference type="FunFam" id="1.20.1070.10:FF:000058">
    <property type="entry name" value="Adhesion G protein-coupled receptor F5"/>
    <property type="match status" value="1"/>
</dbReference>
<dbReference type="Gene3D" id="2.60.40.10">
    <property type="entry name" value="Immunoglobulins"/>
    <property type="match status" value="1"/>
</dbReference>
<evidence type="ECO:0000256" key="1">
    <source>
        <dbReference type="ARBA" id="ARBA00004651"/>
    </source>
</evidence>
<dbReference type="InterPro" id="IPR017981">
    <property type="entry name" value="GPCR_2-like_7TM"/>
</dbReference>
<evidence type="ECO:0000259" key="14">
    <source>
        <dbReference type="PROSITE" id="PS50221"/>
    </source>
</evidence>
<keyword evidence="8" id="KW-1015">Disulfide bond</keyword>
<feature type="transmembrane region" description="Helical" evidence="13">
    <location>
        <begin position="2721"/>
        <end position="2740"/>
    </location>
</feature>
<feature type="domain" description="G-protein coupled receptors family 2 profile 1" evidence="15">
    <location>
        <begin position="2269"/>
        <end position="2322"/>
    </location>
</feature>
<dbReference type="PANTHER" id="PTHR45813:SF8">
    <property type="entry name" value="IG-LIKE DOMAIN-CONTAINING PROTEIN"/>
    <property type="match status" value="1"/>
</dbReference>
<keyword evidence="3" id="KW-1003">Cell membrane</keyword>
<keyword evidence="11" id="KW-0807">Transducer</keyword>
<dbReference type="PROSITE" id="PS50835">
    <property type="entry name" value="IG_LIKE"/>
    <property type="match status" value="1"/>
</dbReference>
<dbReference type="GO" id="GO:0007166">
    <property type="term" value="P:cell surface receptor signaling pathway"/>
    <property type="evidence" value="ECO:0007669"/>
    <property type="project" value="InterPro"/>
</dbReference>
<feature type="transmembrane region" description="Helical" evidence="13">
    <location>
        <begin position="2804"/>
        <end position="2826"/>
    </location>
</feature>
<dbReference type="CDD" id="cd00096">
    <property type="entry name" value="Ig"/>
    <property type="match status" value="1"/>
</dbReference>
<dbReference type="GO" id="GO:0004930">
    <property type="term" value="F:G protein-coupled receptor activity"/>
    <property type="evidence" value="ECO:0007669"/>
    <property type="project" value="UniProtKB-KW"/>
</dbReference>
<dbReference type="CDD" id="cd15040">
    <property type="entry name" value="7tmB2_Adhesion"/>
    <property type="match status" value="1"/>
</dbReference>
<dbReference type="InterPro" id="IPR000203">
    <property type="entry name" value="GPS"/>
</dbReference>
<keyword evidence="19" id="KW-1185">Reference proteome</keyword>
<feature type="transmembrane region" description="Helical" evidence="13">
    <location>
        <begin position="2651"/>
        <end position="2669"/>
    </location>
</feature>
<evidence type="ECO:0000259" key="17">
    <source>
        <dbReference type="PROSITE" id="PS50835"/>
    </source>
</evidence>
<keyword evidence="4 13" id="KW-0812">Transmembrane</keyword>
<evidence type="ECO:0000259" key="16">
    <source>
        <dbReference type="PROSITE" id="PS50261"/>
    </source>
</evidence>
<evidence type="ECO:0000256" key="10">
    <source>
        <dbReference type="ARBA" id="ARBA00023180"/>
    </source>
</evidence>
<dbReference type="SMART" id="SM00303">
    <property type="entry name" value="GPS"/>
    <property type="match status" value="1"/>
</dbReference>
<feature type="compositionally biased region" description="Low complexity" evidence="12">
    <location>
        <begin position="2886"/>
        <end position="2897"/>
    </location>
</feature>
<dbReference type="SMART" id="SM00008">
    <property type="entry name" value="HormR"/>
    <property type="match status" value="1"/>
</dbReference>
<feature type="transmembrane region" description="Helical" evidence="13">
    <location>
        <begin position="2832"/>
        <end position="2855"/>
    </location>
</feature>
<evidence type="ECO:0000256" key="5">
    <source>
        <dbReference type="ARBA" id="ARBA00022989"/>
    </source>
</evidence>
<evidence type="ECO:0000256" key="4">
    <source>
        <dbReference type="ARBA" id="ARBA00022692"/>
    </source>
</evidence>
<evidence type="ECO:0000256" key="12">
    <source>
        <dbReference type="SAM" id="MobiDB-lite"/>
    </source>
</evidence>
<dbReference type="InterPro" id="IPR001879">
    <property type="entry name" value="GPCR_2_extracellular_dom"/>
</dbReference>
<feature type="transmembrane region" description="Helical" evidence="13">
    <location>
        <begin position="2620"/>
        <end position="2639"/>
    </location>
</feature>
<dbReference type="PROSITE" id="PS50261">
    <property type="entry name" value="G_PROTEIN_RECEP_F2_4"/>
    <property type="match status" value="1"/>
</dbReference>
<dbReference type="Gene3D" id="1.25.40.610">
    <property type="match status" value="1"/>
</dbReference>
<name>A0A812AV70_ACAPH</name>
<proteinExistence type="inferred from homology"/>
<dbReference type="InterPro" id="IPR051587">
    <property type="entry name" value="Adhesion_GPCR"/>
</dbReference>
<evidence type="ECO:0000313" key="18">
    <source>
        <dbReference type="EMBL" id="CAE1158573.1"/>
    </source>
</evidence>
<dbReference type="InterPro" id="IPR000832">
    <property type="entry name" value="GPCR_2_secretin-like"/>
</dbReference>
<organism evidence="18 19">
    <name type="scientific">Acanthosepion pharaonis</name>
    <name type="common">Pharaoh cuttlefish</name>
    <name type="synonym">Sepia pharaonis</name>
    <dbReference type="NCBI Taxonomy" id="158019"/>
    <lineage>
        <taxon>Eukaryota</taxon>
        <taxon>Metazoa</taxon>
        <taxon>Spiralia</taxon>
        <taxon>Lophotrochozoa</taxon>
        <taxon>Mollusca</taxon>
        <taxon>Cephalopoda</taxon>
        <taxon>Coleoidea</taxon>
        <taxon>Decapodiformes</taxon>
        <taxon>Sepiida</taxon>
        <taxon>Sepiina</taxon>
        <taxon>Sepiidae</taxon>
        <taxon>Acanthosepion</taxon>
    </lineage>
</organism>
<keyword evidence="5 13" id="KW-1133">Transmembrane helix</keyword>
<evidence type="ECO:0000256" key="8">
    <source>
        <dbReference type="ARBA" id="ARBA00023157"/>
    </source>
</evidence>